<feature type="domain" description="Anti sigma-E protein RseA C-terminal" evidence="9">
    <location>
        <begin position="137"/>
        <end position="187"/>
    </location>
</feature>
<feature type="domain" description="Anti sigma-E protein RseA N-terminal" evidence="8">
    <location>
        <begin position="9"/>
        <end position="81"/>
    </location>
</feature>
<dbReference type="InterPro" id="IPR026279">
    <property type="entry name" value="RseA"/>
</dbReference>
<dbReference type="SUPFAM" id="SSF89069">
    <property type="entry name" value="N-terminal, cytoplasmic domain of anti-sigmaE factor RseA"/>
    <property type="match status" value="1"/>
</dbReference>
<keyword evidence="6 7" id="KW-0472">Membrane</keyword>
<dbReference type="EMBL" id="MWPV01000002">
    <property type="protein sequence ID" value="OUL58632.1"/>
    <property type="molecule type" value="Genomic_DNA"/>
</dbReference>
<evidence type="ECO:0000256" key="3">
    <source>
        <dbReference type="ARBA" id="ARBA00022475"/>
    </source>
</evidence>
<comment type="subunit">
    <text evidence="7">Interacts 1:1 with ECF RNA polymerase sigma-E (RpoE); this inhibits the interaction of sigma-E with the RNA polymerase catalytic core and leads to a decreased expression of sigma-E-regulated genes. Interacts with RseB.</text>
</comment>
<comment type="subcellular location">
    <subcellularLocation>
        <location evidence="7">Cell inner membrane</location>
    </subcellularLocation>
    <subcellularLocation>
        <location evidence="1">Cell membrane</location>
        <topology evidence="1">Single-pass membrane protein</topology>
    </subcellularLocation>
</comment>
<comment type="caution">
    <text evidence="10">The sequence shown here is derived from an EMBL/GenBank/DDBJ whole genome shotgun (WGS) entry which is preliminary data.</text>
</comment>
<keyword evidence="7" id="KW-0997">Cell inner membrane</keyword>
<dbReference type="InterPro" id="IPR052383">
    <property type="entry name" value="Anti-sigma-E_RseA-like"/>
</dbReference>
<dbReference type="InterPro" id="IPR005573">
    <property type="entry name" value="Anti-sigma_E_RseA_C"/>
</dbReference>
<keyword evidence="5" id="KW-1133">Transmembrane helix</keyword>
<dbReference type="PANTHER" id="PTHR38104:SF1">
    <property type="entry name" value="ANTI-SIGMA-E FACTOR RSEA"/>
    <property type="match status" value="1"/>
</dbReference>
<evidence type="ECO:0000256" key="7">
    <source>
        <dbReference type="PIRNR" id="PIRNR016938"/>
    </source>
</evidence>
<dbReference type="Proteomes" id="UP000194841">
    <property type="component" value="Unassembled WGS sequence"/>
</dbReference>
<dbReference type="GO" id="GO:0005524">
    <property type="term" value="F:ATP binding"/>
    <property type="evidence" value="ECO:0007669"/>
    <property type="project" value="UniProtKB-KW"/>
</dbReference>
<dbReference type="Pfam" id="PF03873">
    <property type="entry name" value="RseA_C"/>
    <property type="match status" value="1"/>
</dbReference>
<comment type="function">
    <text evidence="7">An anti-sigma factor for extracytoplasmic function (ECF) sigma factor sigma-E (RpoE). ECF sigma factors are held in an inactive form by an anti-sigma factor until released by regulated intramembrane proteolysis (RIP). RIP occurs when an extracytoplasmic signal triggers a concerted proteolytic cascade to transmit information and elicit cellular responses. The membrane-spanning regulatory substrate protein is first cut periplasmically (site-1 protease, S1P, DegS), then within the membrane itself (site-2 protease, S2P, RseP), while cytoplasmic proteases finish degrading the anti-sigma factor, liberating sigma-E.</text>
</comment>
<dbReference type="AlphaFoldDB" id="A0A244CSN8"/>
<gene>
    <name evidence="10" type="ORF">B1199_09970</name>
</gene>
<evidence type="ECO:0000256" key="2">
    <source>
        <dbReference type="ARBA" id="ARBA00005837"/>
    </source>
</evidence>
<evidence type="ECO:0000259" key="9">
    <source>
        <dbReference type="Pfam" id="PF03873"/>
    </source>
</evidence>
<comment type="similarity">
    <text evidence="2 7">Belongs to the RseA family.</text>
</comment>
<dbReference type="CDD" id="cd16328">
    <property type="entry name" value="RseA_N"/>
    <property type="match status" value="1"/>
</dbReference>
<dbReference type="Pfam" id="PF03872">
    <property type="entry name" value="RseA_N"/>
    <property type="match status" value="1"/>
</dbReference>
<evidence type="ECO:0000256" key="6">
    <source>
        <dbReference type="ARBA" id="ARBA00023136"/>
    </source>
</evidence>
<evidence type="ECO:0000256" key="4">
    <source>
        <dbReference type="ARBA" id="ARBA00022692"/>
    </source>
</evidence>
<evidence type="ECO:0000256" key="1">
    <source>
        <dbReference type="ARBA" id="ARBA00004162"/>
    </source>
</evidence>
<evidence type="ECO:0000313" key="10">
    <source>
        <dbReference type="EMBL" id="OUL58632.1"/>
    </source>
</evidence>
<sequence>MTKAHSTEKEHLSALFDGEAQLNDLKFTEHERETFERYALLGDVVRAKPEQDIFIDIADKVAAQLESEPVYGDFSANKTQQNSVDTSNKTGDSNVVSINWKKPLGQIAIAASVAMFAIVGLQTLPGSNESTQGEAVPMFQTTPVGGGFASPVSYSTEPALENAKQGLRELQQQRIGALVLEHQRQARIATQAQVVDNEDTQSAKDSN</sequence>
<dbReference type="Gene3D" id="1.10.10.880">
    <property type="entry name" value="Anti sigma-E protein RseA, N-terminal domain"/>
    <property type="match status" value="1"/>
</dbReference>
<evidence type="ECO:0000256" key="5">
    <source>
        <dbReference type="ARBA" id="ARBA00022989"/>
    </source>
</evidence>
<dbReference type="InterPro" id="IPR005572">
    <property type="entry name" value="Anti-sigma_E_RseA_N"/>
</dbReference>
<protein>
    <recommendedName>
        <fullName evidence="7">Anti-sigma-E factor RseA</fullName>
    </recommendedName>
    <alternativeName>
        <fullName evidence="7">Regulator of SigE</fullName>
    </alternativeName>
    <alternativeName>
        <fullName evidence="7">Sigma-E anti-sigma factor RseA</fullName>
    </alternativeName>
    <alternativeName>
        <fullName evidence="7">Sigma-E factor negative regulatory protein</fullName>
    </alternativeName>
</protein>
<accession>A0A244CSN8</accession>
<dbReference type="InterPro" id="IPR036147">
    <property type="entry name" value="Anti-sigma_E_RseA_N_sf"/>
</dbReference>
<keyword evidence="10" id="KW-0547">Nucleotide-binding</keyword>
<keyword evidence="3 7" id="KW-1003">Cell membrane</keyword>
<dbReference type="GO" id="GO:0005886">
    <property type="term" value="C:plasma membrane"/>
    <property type="evidence" value="ECO:0007669"/>
    <property type="project" value="UniProtKB-SubCell"/>
</dbReference>
<organism evidence="10 11">
    <name type="scientific">Pseudoalteromonas ulvae</name>
    <dbReference type="NCBI Taxonomy" id="107327"/>
    <lineage>
        <taxon>Bacteria</taxon>
        <taxon>Pseudomonadati</taxon>
        <taxon>Pseudomonadota</taxon>
        <taxon>Gammaproteobacteria</taxon>
        <taxon>Alteromonadales</taxon>
        <taxon>Pseudoalteromonadaceae</taxon>
        <taxon>Pseudoalteromonas</taxon>
    </lineage>
</organism>
<evidence type="ECO:0000259" key="8">
    <source>
        <dbReference type="Pfam" id="PF03872"/>
    </source>
</evidence>
<dbReference type="RefSeq" id="WP_086743934.1">
    <property type="nucleotide sequence ID" value="NZ_MWPV01000002.1"/>
</dbReference>
<reference evidence="10 11" key="1">
    <citation type="submission" date="2017-02" db="EMBL/GenBank/DDBJ databases">
        <title>Pseudoalteromonas ulvae TC14 Genome.</title>
        <authorList>
            <person name="Molmeret M."/>
        </authorList>
    </citation>
    <scope>NUCLEOTIDE SEQUENCE [LARGE SCALE GENOMIC DNA]</scope>
    <source>
        <strain evidence="10">TC14</strain>
    </source>
</reference>
<dbReference type="OrthoDB" id="6194196at2"/>
<keyword evidence="11" id="KW-1185">Reference proteome</keyword>
<evidence type="ECO:0000313" key="11">
    <source>
        <dbReference type="Proteomes" id="UP000194841"/>
    </source>
</evidence>
<keyword evidence="10" id="KW-0067">ATP-binding</keyword>
<proteinExistence type="inferred from homology"/>
<dbReference type="PANTHER" id="PTHR38104">
    <property type="match status" value="1"/>
</dbReference>
<dbReference type="PIRSF" id="PIRSF016938">
    <property type="entry name" value="RseA"/>
    <property type="match status" value="1"/>
</dbReference>
<name>A0A244CSN8_PSEDV</name>
<keyword evidence="4" id="KW-0812">Transmembrane</keyword>
<dbReference type="GO" id="GO:0016989">
    <property type="term" value="F:sigma factor antagonist activity"/>
    <property type="evidence" value="ECO:0007669"/>
    <property type="project" value="InterPro"/>
</dbReference>